<comment type="function">
    <text evidence="6">Catalyzes the 2'-O-methylation of the ribose of cytidine 1402 (C1402) in 16S rRNA.</text>
</comment>
<dbReference type="AlphaFoldDB" id="A0A495A0U7"/>
<dbReference type="EMBL" id="RBZP01000008">
    <property type="protein sequence ID" value="RKQ33014.1"/>
    <property type="molecule type" value="Genomic_DNA"/>
</dbReference>
<dbReference type="PANTHER" id="PTHR46111:SF1">
    <property type="entry name" value="RIBOSOMAL RNA SMALL SUBUNIT METHYLTRANSFERASE I"/>
    <property type="match status" value="1"/>
</dbReference>
<evidence type="ECO:0000256" key="6">
    <source>
        <dbReference type="HAMAP-Rule" id="MF_01877"/>
    </source>
</evidence>
<evidence type="ECO:0000313" key="9">
    <source>
        <dbReference type="Proteomes" id="UP000269301"/>
    </source>
</evidence>
<dbReference type="InterPro" id="IPR008189">
    <property type="entry name" value="rRNA_ssu_MeTfrase_I"/>
</dbReference>
<feature type="domain" description="Tetrapyrrole methylase" evidence="7">
    <location>
        <begin position="17"/>
        <end position="215"/>
    </location>
</feature>
<gene>
    <name evidence="6 8" type="primary">rsmI</name>
    <name evidence="8" type="ORF">D8M06_11515</name>
</gene>
<dbReference type="PROSITE" id="PS01296">
    <property type="entry name" value="RSMI"/>
    <property type="match status" value="1"/>
</dbReference>
<organism evidence="8 9">
    <name type="scientific">Oceanobacillus halophilus</name>
    <dbReference type="NCBI Taxonomy" id="930130"/>
    <lineage>
        <taxon>Bacteria</taxon>
        <taxon>Bacillati</taxon>
        <taxon>Bacillota</taxon>
        <taxon>Bacilli</taxon>
        <taxon>Bacillales</taxon>
        <taxon>Bacillaceae</taxon>
        <taxon>Oceanobacillus</taxon>
    </lineage>
</organism>
<dbReference type="PANTHER" id="PTHR46111">
    <property type="entry name" value="RIBOSOMAL RNA SMALL SUBUNIT METHYLTRANSFERASE I"/>
    <property type="match status" value="1"/>
</dbReference>
<comment type="caution">
    <text evidence="8">The sequence shown here is derived from an EMBL/GenBank/DDBJ whole genome shotgun (WGS) entry which is preliminary data.</text>
</comment>
<evidence type="ECO:0000313" key="8">
    <source>
        <dbReference type="EMBL" id="RKQ33014.1"/>
    </source>
</evidence>
<keyword evidence="9" id="KW-1185">Reference proteome</keyword>
<dbReference type="PIRSF" id="PIRSF005917">
    <property type="entry name" value="MTase_YraL"/>
    <property type="match status" value="1"/>
</dbReference>
<evidence type="ECO:0000256" key="4">
    <source>
        <dbReference type="ARBA" id="ARBA00022679"/>
    </source>
</evidence>
<dbReference type="InterPro" id="IPR000878">
    <property type="entry name" value="4pyrrol_Mease"/>
</dbReference>
<dbReference type="InterPro" id="IPR014776">
    <property type="entry name" value="4pyrrole_Mease_sub2"/>
</dbReference>
<evidence type="ECO:0000256" key="2">
    <source>
        <dbReference type="ARBA" id="ARBA00022552"/>
    </source>
</evidence>
<sequence length="296" mass="33922">MKVQNSFSDKVSDSGIIYVVPTPIGNLEDITFRALNTLKNVSVIAAEDTRNTKKLLHYFEISVPLVSYHEHNKQARENQLIERVQSGDSIAIVSDAGMPAISDPGYELVKAAIEHDIKVVVLPGANAALCALVGSGLPADEFYFYGFLPRKKKEKEAELQRLKHIQATLLFYESPYRVKDTLNILYKILGNRKVVAARELTKRFEEFVRGTLEELIEWIDNRELKGEFCLVIEGNDKAETEQDLSFWWNELSIVEHVEYYTIEKSLTNKEAIKQVSIDRKIPKREVYQSYHIENKQ</sequence>
<dbReference type="GO" id="GO:0005737">
    <property type="term" value="C:cytoplasm"/>
    <property type="evidence" value="ECO:0007669"/>
    <property type="project" value="UniProtKB-SubCell"/>
</dbReference>
<dbReference type="RefSeq" id="WP_121204551.1">
    <property type="nucleotide sequence ID" value="NZ_RBZP01000008.1"/>
</dbReference>
<dbReference type="GO" id="GO:0070677">
    <property type="term" value="F:rRNA (cytosine-2'-O-)-methyltransferase activity"/>
    <property type="evidence" value="ECO:0007669"/>
    <property type="project" value="UniProtKB-UniRule"/>
</dbReference>
<evidence type="ECO:0000256" key="3">
    <source>
        <dbReference type="ARBA" id="ARBA00022603"/>
    </source>
</evidence>
<comment type="similarity">
    <text evidence="6">Belongs to the methyltransferase superfamily. RsmI family.</text>
</comment>
<dbReference type="Gene3D" id="3.30.950.10">
    <property type="entry name" value="Methyltransferase, Cobalt-precorrin-4 Transmethylase, Domain 2"/>
    <property type="match status" value="1"/>
</dbReference>
<dbReference type="Gene3D" id="3.40.1010.10">
    <property type="entry name" value="Cobalt-precorrin-4 Transmethylase, Domain 1"/>
    <property type="match status" value="1"/>
</dbReference>
<keyword evidence="4 6" id="KW-0808">Transferase</keyword>
<comment type="subcellular location">
    <subcellularLocation>
        <location evidence="6">Cytoplasm</location>
    </subcellularLocation>
</comment>
<evidence type="ECO:0000259" key="7">
    <source>
        <dbReference type="Pfam" id="PF00590"/>
    </source>
</evidence>
<proteinExistence type="inferred from homology"/>
<evidence type="ECO:0000256" key="5">
    <source>
        <dbReference type="ARBA" id="ARBA00022691"/>
    </source>
</evidence>
<evidence type="ECO:0000256" key="1">
    <source>
        <dbReference type="ARBA" id="ARBA00022490"/>
    </source>
</evidence>
<dbReference type="HAMAP" id="MF_01877">
    <property type="entry name" value="16SrRNA_methyltr_I"/>
    <property type="match status" value="1"/>
</dbReference>
<dbReference type="SUPFAM" id="SSF53790">
    <property type="entry name" value="Tetrapyrrole methylase"/>
    <property type="match status" value="1"/>
</dbReference>
<dbReference type="CDD" id="cd11648">
    <property type="entry name" value="RsmI"/>
    <property type="match status" value="1"/>
</dbReference>
<comment type="catalytic activity">
    <reaction evidence="6">
        <text>cytidine(1402) in 16S rRNA + S-adenosyl-L-methionine = 2'-O-methylcytidine(1402) in 16S rRNA + S-adenosyl-L-homocysteine + H(+)</text>
        <dbReference type="Rhea" id="RHEA:42924"/>
        <dbReference type="Rhea" id="RHEA-COMP:10285"/>
        <dbReference type="Rhea" id="RHEA-COMP:10286"/>
        <dbReference type="ChEBI" id="CHEBI:15378"/>
        <dbReference type="ChEBI" id="CHEBI:57856"/>
        <dbReference type="ChEBI" id="CHEBI:59789"/>
        <dbReference type="ChEBI" id="CHEBI:74495"/>
        <dbReference type="ChEBI" id="CHEBI:82748"/>
        <dbReference type="EC" id="2.1.1.198"/>
    </reaction>
</comment>
<accession>A0A495A0U7</accession>
<dbReference type="Pfam" id="PF00590">
    <property type="entry name" value="TP_methylase"/>
    <property type="match status" value="1"/>
</dbReference>
<dbReference type="FunFam" id="3.40.1010.10:FF:000002">
    <property type="entry name" value="Ribosomal RNA small subunit methyltransferase I"/>
    <property type="match status" value="1"/>
</dbReference>
<dbReference type="InterPro" id="IPR014777">
    <property type="entry name" value="4pyrrole_Mease_sub1"/>
</dbReference>
<dbReference type="Proteomes" id="UP000269301">
    <property type="component" value="Unassembled WGS sequence"/>
</dbReference>
<keyword evidence="5 6" id="KW-0949">S-adenosyl-L-methionine</keyword>
<dbReference type="InterPro" id="IPR035996">
    <property type="entry name" value="4pyrrol_Methylase_sf"/>
</dbReference>
<protein>
    <recommendedName>
        <fullName evidence="6">Ribosomal RNA small subunit methyltransferase I</fullName>
        <ecNumber evidence="6">2.1.1.198</ecNumber>
    </recommendedName>
    <alternativeName>
        <fullName evidence="6">16S rRNA 2'-O-ribose C1402 methyltransferase</fullName>
    </alternativeName>
    <alternativeName>
        <fullName evidence="6">rRNA (cytidine-2'-O-)-methyltransferase RsmI</fullName>
    </alternativeName>
</protein>
<reference evidence="8 9" key="1">
    <citation type="journal article" date="2016" name="Int. J. Syst. Evol. Microbiol.">
        <title>Oceanobacillus halophilus sp. nov., a novel moderately halophilic bacterium from a hypersaline lake.</title>
        <authorList>
            <person name="Amoozegar M.A."/>
            <person name="Bagheri M."/>
            <person name="Makhdoumi A."/>
            <person name="Nikou M.M."/>
            <person name="Fazeli S.A.S."/>
            <person name="Schumann P."/>
            <person name="Sproer C."/>
            <person name="Sanchez-Porro C."/>
            <person name="Ventosa A."/>
        </authorList>
    </citation>
    <scope>NUCLEOTIDE SEQUENCE [LARGE SCALE GENOMIC DNA]</scope>
    <source>
        <strain evidence="8 9">DSM 23996</strain>
    </source>
</reference>
<dbReference type="EC" id="2.1.1.198" evidence="6"/>
<keyword evidence="2 6" id="KW-0698">rRNA processing</keyword>
<dbReference type="InterPro" id="IPR018063">
    <property type="entry name" value="SAM_MeTrfase_RsmI_CS"/>
</dbReference>
<dbReference type="NCBIfam" id="TIGR00096">
    <property type="entry name" value="16S rRNA (cytidine(1402)-2'-O)-methyltransferase"/>
    <property type="match status" value="1"/>
</dbReference>
<keyword evidence="3 6" id="KW-0489">Methyltransferase</keyword>
<keyword evidence="1 6" id="KW-0963">Cytoplasm</keyword>
<name>A0A495A0U7_9BACI</name>
<dbReference type="OrthoDB" id="9809084at2"/>
<dbReference type="FunFam" id="3.30.950.10:FF:000002">
    <property type="entry name" value="Ribosomal RNA small subunit methyltransferase I"/>
    <property type="match status" value="1"/>
</dbReference>